<dbReference type="AlphaFoldDB" id="A0A5E4MUG5"/>
<reference evidence="2 3" key="1">
    <citation type="submission" date="2019-08" db="EMBL/GenBank/DDBJ databases">
        <authorList>
            <person name="Alioto T."/>
            <person name="Alioto T."/>
            <person name="Gomez Garrido J."/>
        </authorList>
    </citation>
    <scope>NUCLEOTIDE SEQUENCE [LARGE SCALE GENOMIC DNA]</scope>
</reference>
<dbReference type="OrthoDB" id="6622896at2759"/>
<evidence type="ECO:0000313" key="3">
    <source>
        <dbReference type="Proteomes" id="UP000325440"/>
    </source>
</evidence>
<evidence type="ECO:0000313" key="2">
    <source>
        <dbReference type="EMBL" id="VVC35189.1"/>
    </source>
</evidence>
<accession>A0A5E4MUG5</accession>
<keyword evidence="3" id="KW-1185">Reference proteome</keyword>
<evidence type="ECO:0000256" key="1">
    <source>
        <dbReference type="SAM" id="Phobius"/>
    </source>
</evidence>
<keyword evidence="1" id="KW-0812">Transmembrane</keyword>
<sequence length="145" mass="15803">EHDLAYKRSNSITERIKADFVFENRTWERFKAKDSSFREKASAWAVTTGMKAIRKLWAGCGFNVVGNATKTILKKNIVIPMPKTGGMLSLIPIFAGLSALSSLTAVAAVVAKTVIEFNRTSPTHLGKGLYLAPHKSGSYKITSGN</sequence>
<feature type="transmembrane region" description="Helical" evidence="1">
    <location>
        <begin position="90"/>
        <end position="111"/>
    </location>
</feature>
<protein>
    <submittedName>
        <fullName evidence="2">Uncharacterized protein</fullName>
    </submittedName>
</protein>
<keyword evidence="1" id="KW-1133">Transmembrane helix</keyword>
<gene>
    <name evidence="2" type="ORF">CINCED_3A000988</name>
</gene>
<dbReference type="Proteomes" id="UP000325440">
    <property type="component" value="Unassembled WGS sequence"/>
</dbReference>
<keyword evidence="1" id="KW-0472">Membrane</keyword>
<dbReference type="EMBL" id="CABPRJ010001096">
    <property type="protein sequence ID" value="VVC35189.1"/>
    <property type="molecule type" value="Genomic_DNA"/>
</dbReference>
<feature type="non-terminal residue" evidence="2">
    <location>
        <position position="1"/>
    </location>
</feature>
<proteinExistence type="predicted"/>
<name>A0A5E4MUG5_9HEMI</name>
<organism evidence="2 3">
    <name type="scientific">Cinara cedri</name>
    <dbReference type="NCBI Taxonomy" id="506608"/>
    <lineage>
        <taxon>Eukaryota</taxon>
        <taxon>Metazoa</taxon>
        <taxon>Ecdysozoa</taxon>
        <taxon>Arthropoda</taxon>
        <taxon>Hexapoda</taxon>
        <taxon>Insecta</taxon>
        <taxon>Pterygota</taxon>
        <taxon>Neoptera</taxon>
        <taxon>Paraneoptera</taxon>
        <taxon>Hemiptera</taxon>
        <taxon>Sternorrhyncha</taxon>
        <taxon>Aphidomorpha</taxon>
        <taxon>Aphidoidea</taxon>
        <taxon>Aphididae</taxon>
        <taxon>Lachninae</taxon>
        <taxon>Cinara</taxon>
    </lineage>
</organism>